<dbReference type="NCBIfam" id="TIGR00046">
    <property type="entry name" value="RsmE family RNA methyltransferase"/>
    <property type="match status" value="1"/>
</dbReference>
<keyword evidence="6 10" id="KW-0808">Transferase</keyword>
<dbReference type="SUPFAM" id="SSF88697">
    <property type="entry name" value="PUA domain-like"/>
    <property type="match status" value="1"/>
</dbReference>
<feature type="domain" description="Ribosomal RNA small subunit methyltransferase E methyltransferase" evidence="11">
    <location>
        <begin position="82"/>
        <end position="244"/>
    </location>
</feature>
<dbReference type="Gene3D" id="3.40.1280.10">
    <property type="match status" value="1"/>
</dbReference>
<evidence type="ECO:0000256" key="2">
    <source>
        <dbReference type="ARBA" id="ARBA00005528"/>
    </source>
</evidence>
<comment type="subcellular location">
    <subcellularLocation>
        <location evidence="1 10">Cytoplasm</location>
    </subcellularLocation>
</comment>
<name>A0ABZ2YDP5_9BACT</name>
<dbReference type="CDD" id="cd18084">
    <property type="entry name" value="RsmE-like"/>
    <property type="match status" value="1"/>
</dbReference>
<evidence type="ECO:0000256" key="8">
    <source>
        <dbReference type="ARBA" id="ARBA00025699"/>
    </source>
</evidence>
<gene>
    <name evidence="12" type="ORF">QBE54_05215</name>
</gene>
<accession>A0ABZ2YDP5</accession>
<evidence type="ECO:0000256" key="3">
    <source>
        <dbReference type="ARBA" id="ARBA00022490"/>
    </source>
</evidence>
<dbReference type="RefSeq" id="WP_369019280.1">
    <property type="nucleotide sequence ID" value="NZ_CP121689.1"/>
</dbReference>
<comment type="similarity">
    <text evidence="2 10">Belongs to the RNA methyltransferase RsmE family.</text>
</comment>
<dbReference type="InterPro" id="IPR015947">
    <property type="entry name" value="PUA-like_sf"/>
</dbReference>
<evidence type="ECO:0000256" key="1">
    <source>
        <dbReference type="ARBA" id="ARBA00004496"/>
    </source>
</evidence>
<dbReference type="PIRSF" id="PIRSF015601">
    <property type="entry name" value="MTase_slr0722"/>
    <property type="match status" value="1"/>
</dbReference>
<dbReference type="InterPro" id="IPR029026">
    <property type="entry name" value="tRNA_m1G_MTases_N"/>
</dbReference>
<keyword evidence="3 10" id="KW-0963">Cytoplasm</keyword>
<dbReference type="EMBL" id="CP121689">
    <property type="protein sequence ID" value="WZL77114.1"/>
    <property type="molecule type" value="Genomic_DNA"/>
</dbReference>
<evidence type="ECO:0000313" key="12">
    <source>
        <dbReference type="EMBL" id="WZL77114.1"/>
    </source>
</evidence>
<keyword evidence="4 10" id="KW-0698">rRNA processing</keyword>
<dbReference type="InterPro" id="IPR046886">
    <property type="entry name" value="RsmE_MTase_dom"/>
</dbReference>
<dbReference type="SUPFAM" id="SSF75217">
    <property type="entry name" value="alpha/beta knot"/>
    <property type="match status" value="1"/>
</dbReference>
<evidence type="ECO:0000256" key="9">
    <source>
        <dbReference type="ARBA" id="ARBA00047944"/>
    </source>
</evidence>
<dbReference type="PANTHER" id="PTHR30027:SF3">
    <property type="entry name" value="16S RRNA (URACIL(1498)-N(3))-METHYLTRANSFERASE"/>
    <property type="match status" value="1"/>
</dbReference>
<evidence type="ECO:0000256" key="7">
    <source>
        <dbReference type="ARBA" id="ARBA00022691"/>
    </source>
</evidence>
<comment type="function">
    <text evidence="8 10">Specifically methylates the N3 position of the uracil ring of uridine 1498 (m3U1498) in 16S rRNA. Acts on the fully assembled 30S ribosomal subunit.</text>
</comment>
<organism evidence="12 13">
    <name type="scientific">Thermatribacter velox</name>
    <dbReference type="NCBI Taxonomy" id="3039681"/>
    <lineage>
        <taxon>Bacteria</taxon>
        <taxon>Pseudomonadati</taxon>
        <taxon>Atribacterota</taxon>
        <taxon>Atribacteria</taxon>
        <taxon>Atribacterales</taxon>
        <taxon>Thermatribacteraceae</taxon>
        <taxon>Thermatribacter</taxon>
    </lineage>
</organism>
<proteinExistence type="inferred from homology"/>
<evidence type="ECO:0000256" key="6">
    <source>
        <dbReference type="ARBA" id="ARBA00022679"/>
    </source>
</evidence>
<evidence type="ECO:0000256" key="4">
    <source>
        <dbReference type="ARBA" id="ARBA00022552"/>
    </source>
</evidence>
<sequence>MSKFFFYPFLSKAKDWIFLSEEETKHLMANRIKIGEKITLWNGRGLFLEARLEAYHGKRAKAKIEENWADKNINPVYRNGFQLFQALLKSTSRTDWLVEKATEVGVSCIYFFPTMHSLKKTISKSNLKRWKRIALSACKQSGYPFLPRIGFLKDIKKVAHKLESTVGTKLIADPQAQKTLSEYLKHSHSNTKDKQKNLLFLVGPEGDFSKSEKESFAKMGCIPVLLSRTILRSETAAIFGLAVIKSHFEDMHAHEICHQNFGL</sequence>
<reference evidence="12 13" key="1">
    <citation type="submission" date="2023-03" db="EMBL/GenBank/DDBJ databases">
        <title>Novel Species.</title>
        <authorList>
            <person name="Ma S."/>
        </authorList>
    </citation>
    <scope>NUCLEOTIDE SEQUENCE [LARGE SCALE GENOMIC DNA]</scope>
    <source>
        <strain evidence="12 13">B11</strain>
    </source>
</reference>
<dbReference type="Pfam" id="PF04452">
    <property type="entry name" value="Methyltrans_RNA"/>
    <property type="match status" value="1"/>
</dbReference>
<dbReference type="Proteomes" id="UP001461341">
    <property type="component" value="Chromosome"/>
</dbReference>
<evidence type="ECO:0000259" key="11">
    <source>
        <dbReference type="Pfam" id="PF04452"/>
    </source>
</evidence>
<evidence type="ECO:0000256" key="10">
    <source>
        <dbReference type="PIRNR" id="PIRNR015601"/>
    </source>
</evidence>
<dbReference type="PANTHER" id="PTHR30027">
    <property type="entry name" value="RIBOSOMAL RNA SMALL SUBUNIT METHYLTRANSFERASE E"/>
    <property type="match status" value="1"/>
</dbReference>
<comment type="catalytic activity">
    <reaction evidence="9 10">
        <text>uridine(1498) in 16S rRNA + S-adenosyl-L-methionine = N(3)-methyluridine(1498) in 16S rRNA + S-adenosyl-L-homocysteine + H(+)</text>
        <dbReference type="Rhea" id="RHEA:42920"/>
        <dbReference type="Rhea" id="RHEA-COMP:10283"/>
        <dbReference type="Rhea" id="RHEA-COMP:10284"/>
        <dbReference type="ChEBI" id="CHEBI:15378"/>
        <dbReference type="ChEBI" id="CHEBI:57856"/>
        <dbReference type="ChEBI" id="CHEBI:59789"/>
        <dbReference type="ChEBI" id="CHEBI:65315"/>
        <dbReference type="ChEBI" id="CHEBI:74502"/>
        <dbReference type="EC" id="2.1.1.193"/>
    </reaction>
</comment>
<evidence type="ECO:0000313" key="13">
    <source>
        <dbReference type="Proteomes" id="UP001461341"/>
    </source>
</evidence>
<keyword evidence="5 10" id="KW-0489">Methyltransferase</keyword>
<dbReference type="InterPro" id="IPR029028">
    <property type="entry name" value="Alpha/beta_knot_MTases"/>
</dbReference>
<keyword evidence="7 10" id="KW-0949">S-adenosyl-L-methionine</keyword>
<dbReference type="GO" id="GO:0008168">
    <property type="term" value="F:methyltransferase activity"/>
    <property type="evidence" value="ECO:0007669"/>
    <property type="project" value="UniProtKB-KW"/>
</dbReference>
<protein>
    <recommendedName>
        <fullName evidence="10">Ribosomal RNA small subunit methyltransferase E</fullName>
        <ecNumber evidence="10">2.1.1.193</ecNumber>
    </recommendedName>
</protein>
<keyword evidence="13" id="KW-1185">Reference proteome</keyword>
<dbReference type="InterPro" id="IPR006700">
    <property type="entry name" value="RsmE"/>
</dbReference>
<dbReference type="EC" id="2.1.1.193" evidence="10"/>
<dbReference type="GO" id="GO:0032259">
    <property type="term" value="P:methylation"/>
    <property type="evidence" value="ECO:0007669"/>
    <property type="project" value="UniProtKB-KW"/>
</dbReference>
<evidence type="ECO:0000256" key="5">
    <source>
        <dbReference type="ARBA" id="ARBA00022603"/>
    </source>
</evidence>